<name>A0A0A9XLJ0_LYGHE</name>
<sequence>MAFLKVIAAIDDINRVNDSREIRAGRGKMRNRRYIARRGPMLVLPNSKGTRAFRNIFGLDIANVGALNLLHLAPGGHVGRFLIWTKSAFEQLDKIFGTFTEMSAVKKGFLLPAPMLTNTDVTRILQSEEVRRVLKPKKLPAKRSKRSKQPTNGIKNRRLRLRLNPFSKKESDMNKGLRNITNRNNRRKSKMTHSLKTRKAVRAVKKDKK</sequence>
<dbReference type="InterPro" id="IPR002136">
    <property type="entry name" value="Ribosomal_uL4"/>
</dbReference>
<dbReference type="AlphaFoldDB" id="A0A0A9XLJ0"/>
<feature type="compositionally biased region" description="Basic residues" evidence="4">
    <location>
        <begin position="184"/>
        <end position="209"/>
    </location>
</feature>
<reference evidence="6" key="1">
    <citation type="journal article" date="2014" name="PLoS ONE">
        <title>Transcriptome-Based Identification of ABC Transporters in the Western Tarnished Plant Bug Lygus hesperus.</title>
        <authorList>
            <person name="Hull J.J."/>
            <person name="Chaney K."/>
            <person name="Geib S.M."/>
            <person name="Fabrick J.A."/>
            <person name="Brent C.S."/>
            <person name="Walsh D."/>
            <person name="Lavine L.C."/>
        </authorList>
    </citation>
    <scope>NUCLEOTIDE SEQUENCE</scope>
</reference>
<dbReference type="GO" id="GO:1990904">
    <property type="term" value="C:ribonucleoprotein complex"/>
    <property type="evidence" value="ECO:0007669"/>
    <property type="project" value="UniProtKB-KW"/>
</dbReference>
<reference evidence="6" key="2">
    <citation type="submission" date="2014-07" db="EMBL/GenBank/DDBJ databases">
        <authorList>
            <person name="Hull J."/>
        </authorList>
    </citation>
    <scope>NUCLEOTIDE SEQUENCE</scope>
</reference>
<evidence type="ECO:0000256" key="1">
    <source>
        <dbReference type="ARBA" id="ARBA00010528"/>
    </source>
</evidence>
<feature type="region of interest" description="Disordered" evidence="4">
    <location>
        <begin position="137"/>
        <end position="209"/>
    </location>
</feature>
<dbReference type="GO" id="GO:0003735">
    <property type="term" value="F:structural constituent of ribosome"/>
    <property type="evidence" value="ECO:0007669"/>
    <property type="project" value="InterPro"/>
</dbReference>
<evidence type="ECO:0000256" key="4">
    <source>
        <dbReference type="SAM" id="MobiDB-lite"/>
    </source>
</evidence>
<evidence type="ECO:0000256" key="3">
    <source>
        <dbReference type="ARBA" id="ARBA00023274"/>
    </source>
</evidence>
<feature type="domain" description="Large ribosomal subunit protein uL4 C-terminal" evidence="5">
    <location>
        <begin position="107"/>
        <end position="175"/>
    </location>
</feature>
<dbReference type="InterPro" id="IPR045240">
    <property type="entry name" value="Ribosomal_uL4_euk/arch"/>
</dbReference>
<dbReference type="Pfam" id="PF00573">
    <property type="entry name" value="Ribosomal_L4"/>
    <property type="match status" value="1"/>
</dbReference>
<dbReference type="Gene3D" id="3.40.1370.10">
    <property type="match status" value="1"/>
</dbReference>
<dbReference type="SUPFAM" id="SSF52166">
    <property type="entry name" value="Ribosomal protein L4"/>
    <property type="match status" value="1"/>
</dbReference>
<dbReference type="EMBL" id="GBHO01022765">
    <property type="protein sequence ID" value="JAG20839.1"/>
    <property type="molecule type" value="Transcribed_RNA"/>
</dbReference>
<evidence type="ECO:0000313" key="6">
    <source>
        <dbReference type="EMBL" id="JAG20839.1"/>
    </source>
</evidence>
<accession>A0A0A9XLJ0</accession>
<dbReference type="Pfam" id="PF14374">
    <property type="entry name" value="Ribos_L4_asso_C"/>
    <property type="match status" value="1"/>
</dbReference>
<comment type="similarity">
    <text evidence="1">Belongs to the universal ribosomal protein uL4 family.</text>
</comment>
<keyword evidence="2 6" id="KW-0689">Ribosomal protein</keyword>
<organism evidence="6">
    <name type="scientific">Lygus hesperus</name>
    <name type="common">Western plant bug</name>
    <dbReference type="NCBI Taxonomy" id="30085"/>
    <lineage>
        <taxon>Eukaryota</taxon>
        <taxon>Metazoa</taxon>
        <taxon>Ecdysozoa</taxon>
        <taxon>Arthropoda</taxon>
        <taxon>Hexapoda</taxon>
        <taxon>Insecta</taxon>
        <taxon>Pterygota</taxon>
        <taxon>Neoptera</taxon>
        <taxon>Paraneoptera</taxon>
        <taxon>Hemiptera</taxon>
        <taxon>Heteroptera</taxon>
        <taxon>Panheteroptera</taxon>
        <taxon>Cimicomorpha</taxon>
        <taxon>Miridae</taxon>
        <taxon>Mirini</taxon>
        <taxon>Lygus</taxon>
    </lineage>
</organism>
<dbReference type="InterPro" id="IPR023574">
    <property type="entry name" value="Ribosomal_uL4_dom_sf"/>
</dbReference>
<dbReference type="GO" id="GO:0006412">
    <property type="term" value="P:translation"/>
    <property type="evidence" value="ECO:0007669"/>
    <property type="project" value="InterPro"/>
</dbReference>
<feature type="compositionally biased region" description="Basic residues" evidence="4">
    <location>
        <begin position="137"/>
        <end position="148"/>
    </location>
</feature>
<proteinExistence type="inferred from homology"/>
<dbReference type="InterPro" id="IPR025755">
    <property type="entry name" value="Ribos_uL4_C_dom"/>
</dbReference>
<evidence type="ECO:0000256" key="2">
    <source>
        <dbReference type="ARBA" id="ARBA00022980"/>
    </source>
</evidence>
<gene>
    <name evidence="6" type="primary">RPL4_2</name>
    <name evidence="6" type="ORF">CM83_21046</name>
</gene>
<dbReference type="GO" id="GO:0005840">
    <property type="term" value="C:ribosome"/>
    <property type="evidence" value="ECO:0007669"/>
    <property type="project" value="UniProtKB-KW"/>
</dbReference>
<dbReference type="PANTHER" id="PTHR19431">
    <property type="entry name" value="60S RIBOSOMAL PROTEIN L4"/>
    <property type="match status" value="1"/>
</dbReference>
<evidence type="ECO:0000259" key="5">
    <source>
        <dbReference type="Pfam" id="PF14374"/>
    </source>
</evidence>
<protein>
    <submittedName>
        <fullName evidence="6">60S ribosomal protein L4</fullName>
    </submittedName>
</protein>
<keyword evidence="3" id="KW-0687">Ribonucleoprotein</keyword>